<dbReference type="AlphaFoldDB" id="A0A0F9IG73"/>
<gene>
    <name evidence="3" type="ORF">LCGC14_1662180</name>
</gene>
<name>A0A0F9IG73_9ZZZZ</name>
<evidence type="ECO:0000313" key="3">
    <source>
        <dbReference type="EMBL" id="KKM18789.1"/>
    </source>
</evidence>
<evidence type="ECO:0000256" key="1">
    <source>
        <dbReference type="SAM" id="Phobius"/>
    </source>
</evidence>
<feature type="transmembrane region" description="Helical" evidence="1">
    <location>
        <begin position="105"/>
        <end position="123"/>
    </location>
</feature>
<reference evidence="3" key="1">
    <citation type="journal article" date="2015" name="Nature">
        <title>Complex archaea that bridge the gap between prokaryotes and eukaryotes.</title>
        <authorList>
            <person name="Spang A."/>
            <person name="Saw J.H."/>
            <person name="Jorgensen S.L."/>
            <person name="Zaremba-Niedzwiedzka K."/>
            <person name="Martijn J."/>
            <person name="Lind A.E."/>
            <person name="van Eijk R."/>
            <person name="Schleper C."/>
            <person name="Guy L."/>
            <person name="Ettema T.J."/>
        </authorList>
    </citation>
    <scope>NUCLEOTIDE SEQUENCE</scope>
</reference>
<sequence length="160" mass="18463">MSIKFNPYFSNIFLKKRVILNLISFFSNTLEGKNQLIILGIFLIILQISDIITTNIGIKNGCEEGNPILKKKLNSGFPVYLIIIKIGIASLVTFLLSIGMMILNWIFLALDIFLLIVIVNNVIGIHTQKKWNRIYNIETGKMMKFKQFFIVREWISLTQH</sequence>
<keyword evidence="1" id="KW-0472">Membrane</keyword>
<feature type="transmembrane region" description="Helical" evidence="1">
    <location>
        <begin position="79"/>
        <end position="99"/>
    </location>
</feature>
<organism evidence="3">
    <name type="scientific">marine sediment metagenome</name>
    <dbReference type="NCBI Taxonomy" id="412755"/>
    <lineage>
        <taxon>unclassified sequences</taxon>
        <taxon>metagenomes</taxon>
        <taxon>ecological metagenomes</taxon>
    </lineage>
</organism>
<dbReference type="Pfam" id="PF18902">
    <property type="entry name" value="DUF5658"/>
    <property type="match status" value="1"/>
</dbReference>
<feature type="domain" description="DUF5658" evidence="2">
    <location>
        <begin position="41"/>
        <end position="122"/>
    </location>
</feature>
<proteinExistence type="predicted"/>
<comment type="caution">
    <text evidence="3">The sequence shown here is derived from an EMBL/GenBank/DDBJ whole genome shotgun (WGS) entry which is preliminary data.</text>
</comment>
<dbReference type="InterPro" id="IPR043717">
    <property type="entry name" value="DUF5658"/>
</dbReference>
<evidence type="ECO:0000259" key="2">
    <source>
        <dbReference type="Pfam" id="PF18902"/>
    </source>
</evidence>
<accession>A0A0F9IG73</accession>
<keyword evidence="1" id="KW-1133">Transmembrane helix</keyword>
<keyword evidence="1" id="KW-0812">Transmembrane</keyword>
<dbReference type="EMBL" id="LAZR01014144">
    <property type="protein sequence ID" value="KKM18789.1"/>
    <property type="molecule type" value="Genomic_DNA"/>
</dbReference>
<protein>
    <recommendedName>
        <fullName evidence="2">DUF5658 domain-containing protein</fullName>
    </recommendedName>
</protein>
<feature type="transmembrane region" description="Helical" evidence="1">
    <location>
        <begin position="36"/>
        <end position="58"/>
    </location>
</feature>